<dbReference type="Proteomes" id="UP001174909">
    <property type="component" value="Unassembled WGS sequence"/>
</dbReference>
<protein>
    <submittedName>
        <fullName evidence="17">Mucolipin-1</fullName>
    </submittedName>
</protein>
<evidence type="ECO:0000313" key="17">
    <source>
        <dbReference type="EMBL" id="CAI7993500.1"/>
    </source>
</evidence>
<accession>A0AA35VUV9</accession>
<feature type="compositionally biased region" description="Basic and acidic residues" evidence="13">
    <location>
        <begin position="204"/>
        <end position="213"/>
    </location>
</feature>
<evidence type="ECO:0000256" key="12">
    <source>
        <dbReference type="ARBA" id="ARBA00036634"/>
    </source>
</evidence>
<feature type="region of interest" description="Disordered" evidence="13">
    <location>
        <begin position="77"/>
        <end position="227"/>
    </location>
</feature>
<evidence type="ECO:0000256" key="11">
    <source>
        <dbReference type="ARBA" id="ARBA00023303"/>
    </source>
</evidence>
<evidence type="ECO:0000256" key="1">
    <source>
        <dbReference type="ARBA" id="ARBA00004337"/>
    </source>
</evidence>
<dbReference type="InterPro" id="IPR049134">
    <property type="entry name" value="MCLN_ECD"/>
</dbReference>
<feature type="transmembrane region" description="Helical" evidence="14">
    <location>
        <begin position="510"/>
        <end position="529"/>
    </location>
</feature>
<dbReference type="EMBL" id="CASHTH010000190">
    <property type="protein sequence ID" value="CAI7993500.1"/>
    <property type="molecule type" value="Genomic_DNA"/>
</dbReference>
<comment type="subcellular location">
    <subcellularLocation>
        <location evidence="2">Cell membrane</location>
        <topology evidence="2">Multi-pass membrane protein</topology>
    </subcellularLocation>
    <subcellularLocation>
        <location evidence="1">Endosome membrane</location>
        <topology evidence="1">Multi-pass membrane protein</topology>
    </subcellularLocation>
</comment>
<evidence type="ECO:0000256" key="14">
    <source>
        <dbReference type="SAM" id="Phobius"/>
    </source>
</evidence>
<keyword evidence="3" id="KW-0813">Transport</keyword>
<comment type="caution">
    <text evidence="17">The sequence shown here is derived from an EMBL/GenBank/DDBJ whole genome shotgun (WGS) entry which is preliminary data.</text>
</comment>
<feature type="transmembrane region" description="Helical" evidence="14">
    <location>
        <begin position="639"/>
        <end position="661"/>
    </location>
</feature>
<evidence type="ECO:0000256" key="10">
    <source>
        <dbReference type="ARBA" id="ARBA00023157"/>
    </source>
</evidence>
<proteinExistence type="predicted"/>
<evidence type="ECO:0000256" key="3">
    <source>
        <dbReference type="ARBA" id="ARBA00022448"/>
    </source>
</evidence>
<dbReference type="AlphaFoldDB" id="A0AA35VUV9"/>
<keyword evidence="7 14" id="KW-1133">Transmembrane helix</keyword>
<name>A0AA35VUV9_GEOBA</name>
<keyword evidence="5 14" id="KW-0812">Transmembrane</keyword>
<dbReference type="Gene3D" id="1.10.287.70">
    <property type="match status" value="1"/>
</dbReference>
<evidence type="ECO:0000256" key="4">
    <source>
        <dbReference type="ARBA" id="ARBA00022475"/>
    </source>
</evidence>
<feature type="transmembrane region" description="Helical" evidence="14">
    <location>
        <begin position="600"/>
        <end position="619"/>
    </location>
</feature>
<keyword evidence="4" id="KW-1003">Cell membrane</keyword>
<feature type="region of interest" description="Disordered" evidence="13">
    <location>
        <begin position="32"/>
        <end position="53"/>
    </location>
</feature>
<evidence type="ECO:0000256" key="8">
    <source>
        <dbReference type="ARBA" id="ARBA00023065"/>
    </source>
</evidence>
<sequence length="794" mass="90395">MVDMEEPRSTPISGYLLLEDRGGLDGRCMTMPPLHSSMRTAEDASRDGKQPIRTATFTAYTPSTAENEAEDKLSALRESVSPKSQPAIFSGRRTGILRQSTSLDSTSDGSEAQQRRRTNKQVCITLPGSSMPTVSSQQHLEHQGKTALPTESSVRPREAVVEVQVHVNSSNSTRADDEEESRESAAAGLLNGGDQQSSEQEIVFLRERRDTRQRSMRRSLGQSLTDSLSRIGSRIRRGRKPPKLQRLQTTLDFDKLAENELELKANLYWHIATPIKRWKVERQVPIKLILQLLKTLVLIVQAVLFTETIVHKRGEFFFDSRIVFESVFVVDFDPESVLQQQTLYSIQDVAKELEFIATNYYRLPEVVIGGYDLERDEEGEPVPLQLSLRQYREAILNASESRFVLDGNIDNLEFNFSRTLNSNITERLFEISQDPHFHKFLELRVRLPVNVIRIEAPQQAECFRFNVQIVFVNDDNNGKILYSLGTDYSRIDNCEGEILRDKTGYKVIKGSLLVLDLIVLKFSLLSLYLTGKTLRRAYRLGKAMGQFYHHRLHLPLSWWERRSLFSKWNYVNIFSDVIITAGTVYKILLEFDVVLDASAARILLGTALLFQSAVILRYLNYFRQVNALTRTLALAFPELVKFILCGAVLFFAFSLCGWVVLGQFHPKFTTINDSVETLFSLLNGDDIYNTYIQLEPQVDLAAYIYSRAFLYIFLALFIYGVLNLFTSLVISAYEISQNKDTAIGNEVRRFVFSGPLTPRGVALRDITSTSKYVDPAVILNKAQRKRKNSSDDDE</sequence>
<keyword evidence="18" id="KW-1185">Reference proteome</keyword>
<evidence type="ECO:0000256" key="7">
    <source>
        <dbReference type="ARBA" id="ARBA00022989"/>
    </source>
</evidence>
<dbReference type="GO" id="GO:0072345">
    <property type="term" value="F:NAADP-sensitive calcium-release channel activity"/>
    <property type="evidence" value="ECO:0007669"/>
    <property type="project" value="TreeGrafter"/>
</dbReference>
<evidence type="ECO:0000256" key="2">
    <source>
        <dbReference type="ARBA" id="ARBA00004651"/>
    </source>
</evidence>
<evidence type="ECO:0000256" key="5">
    <source>
        <dbReference type="ARBA" id="ARBA00022692"/>
    </source>
</evidence>
<feature type="transmembrane region" description="Helical" evidence="14">
    <location>
        <begin position="570"/>
        <end position="588"/>
    </location>
</feature>
<dbReference type="InterPro" id="IPR039031">
    <property type="entry name" value="Mucolipin"/>
</dbReference>
<comment type="catalytic activity">
    <reaction evidence="12">
        <text>Ca(2+)(in) = Ca(2+)(out)</text>
        <dbReference type="Rhea" id="RHEA:29671"/>
        <dbReference type="ChEBI" id="CHEBI:29108"/>
    </reaction>
</comment>
<dbReference type="Pfam" id="PF08016">
    <property type="entry name" value="PKD_channel"/>
    <property type="match status" value="1"/>
</dbReference>
<feature type="domain" description="Mucolipin extracytosolic" evidence="16">
    <location>
        <begin position="319"/>
        <end position="494"/>
    </location>
</feature>
<evidence type="ECO:0000256" key="9">
    <source>
        <dbReference type="ARBA" id="ARBA00023136"/>
    </source>
</evidence>
<dbReference type="GO" id="GO:0010008">
    <property type="term" value="C:endosome membrane"/>
    <property type="evidence" value="ECO:0007669"/>
    <property type="project" value="UniProtKB-SubCell"/>
</dbReference>
<dbReference type="Pfam" id="PF21381">
    <property type="entry name" value="MCLN_ECD"/>
    <property type="match status" value="1"/>
</dbReference>
<keyword evidence="10" id="KW-1015">Disulfide bond</keyword>
<keyword evidence="9 14" id="KW-0472">Membrane</keyword>
<dbReference type="PANTHER" id="PTHR12127">
    <property type="entry name" value="MUCOLIPIN"/>
    <property type="match status" value="1"/>
</dbReference>
<evidence type="ECO:0000256" key="13">
    <source>
        <dbReference type="SAM" id="MobiDB-lite"/>
    </source>
</evidence>
<keyword evidence="11" id="KW-0407">Ion channel</keyword>
<dbReference type="GO" id="GO:0005765">
    <property type="term" value="C:lysosomal membrane"/>
    <property type="evidence" value="ECO:0007669"/>
    <property type="project" value="TreeGrafter"/>
</dbReference>
<evidence type="ECO:0000259" key="16">
    <source>
        <dbReference type="Pfam" id="PF21381"/>
    </source>
</evidence>
<evidence type="ECO:0000313" key="18">
    <source>
        <dbReference type="Proteomes" id="UP001174909"/>
    </source>
</evidence>
<feature type="transmembrane region" description="Helical" evidence="14">
    <location>
        <begin position="708"/>
        <end position="730"/>
    </location>
</feature>
<feature type="compositionally biased region" description="Polar residues" evidence="13">
    <location>
        <begin position="127"/>
        <end position="138"/>
    </location>
</feature>
<evidence type="ECO:0000256" key="6">
    <source>
        <dbReference type="ARBA" id="ARBA00022753"/>
    </source>
</evidence>
<feature type="compositionally biased region" description="Basic and acidic residues" evidence="13">
    <location>
        <begin position="40"/>
        <end position="50"/>
    </location>
</feature>
<evidence type="ECO:0000259" key="15">
    <source>
        <dbReference type="Pfam" id="PF08016"/>
    </source>
</evidence>
<feature type="domain" description="Polycystin cation channel PKD1/PKD2" evidence="15">
    <location>
        <begin position="597"/>
        <end position="734"/>
    </location>
</feature>
<feature type="compositionally biased region" description="Polar residues" evidence="13">
    <location>
        <begin position="97"/>
        <end position="112"/>
    </location>
</feature>
<organism evidence="17 18">
    <name type="scientific">Geodia barretti</name>
    <name type="common">Barrett's horny sponge</name>
    <dbReference type="NCBI Taxonomy" id="519541"/>
    <lineage>
        <taxon>Eukaryota</taxon>
        <taxon>Metazoa</taxon>
        <taxon>Porifera</taxon>
        <taxon>Demospongiae</taxon>
        <taxon>Heteroscleromorpha</taxon>
        <taxon>Tetractinellida</taxon>
        <taxon>Astrophorina</taxon>
        <taxon>Geodiidae</taxon>
        <taxon>Geodia</taxon>
    </lineage>
</organism>
<dbReference type="GO" id="GO:0005886">
    <property type="term" value="C:plasma membrane"/>
    <property type="evidence" value="ECO:0007669"/>
    <property type="project" value="UniProtKB-SubCell"/>
</dbReference>
<gene>
    <name evidence="17" type="ORF">GBAR_LOCUS1266</name>
</gene>
<keyword evidence="6" id="KW-0967">Endosome</keyword>
<keyword evidence="8" id="KW-0406">Ion transport</keyword>
<reference evidence="17" key="1">
    <citation type="submission" date="2023-03" db="EMBL/GenBank/DDBJ databases">
        <authorList>
            <person name="Steffen K."/>
            <person name="Cardenas P."/>
        </authorList>
    </citation>
    <scope>NUCLEOTIDE SEQUENCE</scope>
</reference>
<dbReference type="InterPro" id="IPR013122">
    <property type="entry name" value="PKD1_2_channel"/>
</dbReference>
<dbReference type="PANTHER" id="PTHR12127:SF7">
    <property type="entry name" value="SD02261P"/>
    <property type="match status" value="1"/>
</dbReference>